<sequence>MATKQNSYSYPIDPDWTIDEMNEVIGMFRVVEDAYEIGIDRQAIIDQYKKFKQVANSKAYEKQLGKRFEDASGYSLYKVMQAAKEKTAGKIRVNQDDK</sequence>
<organism evidence="1 2">
    <name type="scientific">Limosilactobacillus portuensis</name>
    <dbReference type="NCBI Taxonomy" id="2742601"/>
    <lineage>
        <taxon>Bacteria</taxon>
        <taxon>Bacillati</taxon>
        <taxon>Bacillota</taxon>
        <taxon>Bacilli</taxon>
        <taxon>Lactobacillales</taxon>
        <taxon>Lactobacillaceae</taxon>
        <taxon>Limosilactobacillus</taxon>
    </lineage>
</organism>
<evidence type="ECO:0000313" key="1">
    <source>
        <dbReference type="EMBL" id="MBU9695179.1"/>
    </source>
</evidence>
<dbReference type="InterPro" id="IPR007920">
    <property type="entry name" value="UPF0223"/>
</dbReference>
<dbReference type="RefSeq" id="WP_102169057.1">
    <property type="nucleotide sequence ID" value="NZ_JAHPJJ010000009.1"/>
</dbReference>
<dbReference type="NCBIfam" id="NF003353">
    <property type="entry name" value="PRK04387.1"/>
    <property type="match status" value="1"/>
</dbReference>
<protein>
    <submittedName>
        <fullName evidence="1">UPF0223 family protein</fullName>
    </submittedName>
</protein>
<dbReference type="PIRSF" id="PIRSF037260">
    <property type="entry name" value="UPF0223"/>
    <property type="match status" value="1"/>
</dbReference>
<dbReference type="EMBL" id="JAHPJJ010000009">
    <property type="protein sequence ID" value="MBU9695179.1"/>
    <property type="molecule type" value="Genomic_DNA"/>
</dbReference>
<dbReference type="Gene3D" id="1.10.220.80">
    <property type="entry name" value="BH2638-like"/>
    <property type="match status" value="1"/>
</dbReference>
<reference evidence="1 2" key="1">
    <citation type="submission" date="2021-06" db="EMBL/GenBank/DDBJ databases">
        <title>Limosilactobacillus angelus sp. nov., isolated from the human vagina.</title>
        <authorList>
            <person name="Chen Y.-S."/>
        </authorList>
    </citation>
    <scope>NUCLEOTIDE SEQUENCE [LARGE SCALE GENOMIC DNA]</scope>
    <source>
        <strain evidence="1 2">P5L02</strain>
    </source>
</reference>
<gene>
    <name evidence="1" type="ORF">KSL82_04615</name>
</gene>
<accession>A0ABS6IUH9</accession>
<dbReference type="Proteomes" id="UP001196248">
    <property type="component" value="Unassembled WGS sequence"/>
</dbReference>
<dbReference type="Pfam" id="PF05256">
    <property type="entry name" value="UPF0223"/>
    <property type="match status" value="1"/>
</dbReference>
<proteinExistence type="predicted"/>
<evidence type="ECO:0000313" key="2">
    <source>
        <dbReference type="Proteomes" id="UP001196248"/>
    </source>
</evidence>
<name>A0ABS6IUH9_9LACO</name>
<dbReference type="SUPFAM" id="SSF158504">
    <property type="entry name" value="BH2638-like"/>
    <property type="match status" value="1"/>
</dbReference>
<dbReference type="InterPro" id="IPR023324">
    <property type="entry name" value="BH2638-like_sf"/>
</dbReference>
<keyword evidence="2" id="KW-1185">Reference proteome</keyword>
<comment type="caution">
    <text evidence="1">The sequence shown here is derived from an EMBL/GenBank/DDBJ whole genome shotgun (WGS) entry which is preliminary data.</text>
</comment>